<keyword evidence="3" id="KW-1185">Reference proteome</keyword>
<reference evidence="2 3" key="1">
    <citation type="submission" date="2019-02" db="EMBL/GenBank/DDBJ databases">
        <title>Deep-cultivation of Planctomycetes and their phenomic and genomic characterization uncovers novel biology.</title>
        <authorList>
            <person name="Wiegand S."/>
            <person name="Jogler M."/>
            <person name="Boedeker C."/>
            <person name="Pinto D."/>
            <person name="Vollmers J."/>
            <person name="Rivas-Marin E."/>
            <person name="Kohn T."/>
            <person name="Peeters S.H."/>
            <person name="Heuer A."/>
            <person name="Rast P."/>
            <person name="Oberbeckmann S."/>
            <person name="Bunk B."/>
            <person name="Jeske O."/>
            <person name="Meyerdierks A."/>
            <person name="Storesund J.E."/>
            <person name="Kallscheuer N."/>
            <person name="Luecker S."/>
            <person name="Lage O.M."/>
            <person name="Pohl T."/>
            <person name="Merkel B.J."/>
            <person name="Hornburger P."/>
            <person name="Mueller R.-W."/>
            <person name="Bruemmer F."/>
            <person name="Labrenz M."/>
            <person name="Spormann A.M."/>
            <person name="Op den Camp H."/>
            <person name="Overmann J."/>
            <person name="Amann R."/>
            <person name="Jetten M.S.M."/>
            <person name="Mascher T."/>
            <person name="Medema M.H."/>
            <person name="Devos D.P."/>
            <person name="Kaster A.-K."/>
            <person name="Ovreas L."/>
            <person name="Rohde M."/>
            <person name="Galperin M.Y."/>
            <person name="Jogler C."/>
        </authorList>
    </citation>
    <scope>NUCLEOTIDE SEQUENCE [LARGE SCALE GENOMIC DNA]</scope>
    <source>
        <strain evidence="2 3">CA12</strain>
    </source>
</reference>
<feature type="domain" description="Polysaccharide pyruvyl transferase" evidence="1">
    <location>
        <begin position="41"/>
        <end position="346"/>
    </location>
</feature>
<gene>
    <name evidence="2" type="ORF">CA12_07120</name>
</gene>
<evidence type="ECO:0000313" key="2">
    <source>
        <dbReference type="EMBL" id="QDT14636.1"/>
    </source>
</evidence>
<dbReference type="InterPro" id="IPR007345">
    <property type="entry name" value="Polysacch_pyruvyl_Trfase"/>
</dbReference>
<dbReference type="RefSeq" id="WP_145357512.1">
    <property type="nucleotide sequence ID" value="NZ_CP036265.1"/>
</dbReference>
<name>A0A517P5K1_9PLAN</name>
<dbReference type="OrthoDB" id="5093983at2"/>
<organism evidence="2 3">
    <name type="scientific">Alienimonas californiensis</name>
    <dbReference type="NCBI Taxonomy" id="2527989"/>
    <lineage>
        <taxon>Bacteria</taxon>
        <taxon>Pseudomonadati</taxon>
        <taxon>Planctomycetota</taxon>
        <taxon>Planctomycetia</taxon>
        <taxon>Planctomycetales</taxon>
        <taxon>Planctomycetaceae</taxon>
        <taxon>Alienimonas</taxon>
    </lineage>
</organism>
<dbReference type="KEGG" id="acaf:CA12_07120"/>
<evidence type="ECO:0000313" key="3">
    <source>
        <dbReference type="Proteomes" id="UP000318741"/>
    </source>
</evidence>
<dbReference type="Pfam" id="PF04230">
    <property type="entry name" value="PS_pyruv_trans"/>
    <property type="match status" value="1"/>
</dbReference>
<protein>
    <submittedName>
        <fullName evidence="2">Polysaccharide pyruvyl transferase</fullName>
    </submittedName>
</protein>
<sequence>MLPRRTFLQSLVAALAAAQVARADESRAPRILLRSSWQVVNIGDIAHTPGVLALIEKHIPDAEVILWASGDLTDEVAAMEHKRFPKLKIVKGGIDSKGKASNTDLGEAVAWADFLLHGSGPSLVAARDVAAWVEHTEKPFGVYGITYGSYYDADRKALLSGAEFLYFRDTVSLEFAKKQGVNCPIMEFGPDGAFACDLRDDAGAEAFLKANGLEEGQFLCCLSRLRHTPYWTIPSKNRELDPEKHARNEEMKERDHAALRAAIVAVVRETPLKVLLCPEDMTQMAVGKEMFYDQLPADVKDRVVWRENFWLTDEALSVYVRSAGLFGSEMHSPIMAVGNGVPAIVCRFAEQTSKGYMWRDVGLGEWLFNLDEPEDHARIVPAVLDMAKNPAAAKRRVAEARKFVEKRQRETMAVLKSKLPA</sequence>
<dbReference type="GO" id="GO:0016740">
    <property type="term" value="F:transferase activity"/>
    <property type="evidence" value="ECO:0007669"/>
    <property type="project" value="UniProtKB-KW"/>
</dbReference>
<dbReference type="EMBL" id="CP036265">
    <property type="protein sequence ID" value="QDT14636.1"/>
    <property type="molecule type" value="Genomic_DNA"/>
</dbReference>
<accession>A0A517P5K1</accession>
<dbReference type="AlphaFoldDB" id="A0A517P5K1"/>
<dbReference type="Proteomes" id="UP000318741">
    <property type="component" value="Chromosome"/>
</dbReference>
<proteinExistence type="predicted"/>
<keyword evidence="2" id="KW-0808">Transferase</keyword>
<evidence type="ECO:0000259" key="1">
    <source>
        <dbReference type="Pfam" id="PF04230"/>
    </source>
</evidence>